<evidence type="ECO:0000313" key="2">
    <source>
        <dbReference type="Proteomes" id="UP001589575"/>
    </source>
</evidence>
<gene>
    <name evidence="1" type="ORF">ACFFX0_27830</name>
</gene>
<dbReference type="Proteomes" id="UP001589575">
    <property type="component" value="Unassembled WGS sequence"/>
</dbReference>
<proteinExistence type="predicted"/>
<comment type="caution">
    <text evidence="1">The sequence shown here is derived from an EMBL/GenBank/DDBJ whole genome shotgun (WGS) entry which is preliminary data.</text>
</comment>
<organism evidence="1 2">
    <name type="scientific">Citricoccus parietis</name>
    <dbReference type="NCBI Taxonomy" id="592307"/>
    <lineage>
        <taxon>Bacteria</taxon>
        <taxon>Bacillati</taxon>
        <taxon>Actinomycetota</taxon>
        <taxon>Actinomycetes</taxon>
        <taxon>Micrococcales</taxon>
        <taxon>Micrococcaceae</taxon>
        <taxon>Citricoccus</taxon>
    </lineage>
</organism>
<name>A0ABV5G861_9MICC</name>
<reference evidence="1 2" key="1">
    <citation type="submission" date="2024-09" db="EMBL/GenBank/DDBJ databases">
        <authorList>
            <person name="Sun Q."/>
            <person name="Mori K."/>
        </authorList>
    </citation>
    <scope>NUCLEOTIDE SEQUENCE [LARGE SCALE GENOMIC DNA]</scope>
    <source>
        <strain evidence="1 2">CCM 7609</strain>
    </source>
</reference>
<dbReference type="EMBL" id="JBHMFI010000002">
    <property type="protein sequence ID" value="MFB9074794.1"/>
    <property type="molecule type" value="Genomic_DNA"/>
</dbReference>
<accession>A0ABV5G861</accession>
<sequence>MAPRRDGFPPARSRREAPIQLPRVMSVRGGCTEWPRALVWKGLWRTRSRIGP</sequence>
<keyword evidence="2" id="KW-1185">Reference proteome</keyword>
<protein>
    <submittedName>
        <fullName evidence="1">Uncharacterized protein</fullName>
    </submittedName>
</protein>
<evidence type="ECO:0000313" key="1">
    <source>
        <dbReference type="EMBL" id="MFB9074794.1"/>
    </source>
</evidence>